<dbReference type="SUPFAM" id="SSF46689">
    <property type="entry name" value="Homeodomain-like"/>
    <property type="match status" value="1"/>
</dbReference>
<organism evidence="4 5">
    <name type="scientific">Araneus ventricosus</name>
    <name type="common">Orbweaver spider</name>
    <name type="synonym">Epeira ventricosa</name>
    <dbReference type="NCBI Taxonomy" id="182803"/>
    <lineage>
        <taxon>Eukaryota</taxon>
        <taxon>Metazoa</taxon>
        <taxon>Ecdysozoa</taxon>
        <taxon>Arthropoda</taxon>
        <taxon>Chelicerata</taxon>
        <taxon>Arachnida</taxon>
        <taxon>Araneae</taxon>
        <taxon>Araneomorphae</taxon>
        <taxon>Entelegynae</taxon>
        <taxon>Araneoidea</taxon>
        <taxon>Araneidae</taxon>
        <taxon>Araneus</taxon>
    </lineage>
</organism>
<dbReference type="InterPro" id="IPR036388">
    <property type="entry name" value="WH-like_DNA-bd_sf"/>
</dbReference>
<keyword evidence="5" id="KW-1185">Reference proteome</keyword>
<evidence type="ECO:0000313" key="5">
    <source>
        <dbReference type="Proteomes" id="UP000499080"/>
    </source>
</evidence>
<dbReference type="AlphaFoldDB" id="A0A4Y1ZVH8"/>
<dbReference type="OrthoDB" id="2351036at2759"/>
<dbReference type="GO" id="GO:0015074">
    <property type="term" value="P:DNA integration"/>
    <property type="evidence" value="ECO:0007669"/>
    <property type="project" value="InterPro"/>
</dbReference>
<dbReference type="Pfam" id="PF01498">
    <property type="entry name" value="HTH_Tnp_Tc3_2"/>
    <property type="match status" value="1"/>
</dbReference>
<feature type="domain" description="Insertion element IS150 protein InsJ-like helix-turn-helix" evidence="3">
    <location>
        <begin position="128"/>
        <end position="179"/>
    </location>
</feature>
<accession>A0A4Y1ZVH8</accession>
<dbReference type="InterPro" id="IPR055247">
    <property type="entry name" value="InsJ-like_HTH"/>
</dbReference>
<dbReference type="InterPro" id="IPR009057">
    <property type="entry name" value="Homeodomain-like_sf"/>
</dbReference>
<proteinExistence type="predicted"/>
<evidence type="ECO:0000259" key="3">
    <source>
        <dbReference type="Pfam" id="PF13518"/>
    </source>
</evidence>
<evidence type="ECO:0000313" key="4">
    <source>
        <dbReference type="EMBL" id="GBL68018.1"/>
    </source>
</evidence>
<sequence>MTPSDFSLWGYEKGHCFLCLLWRKQLKTKNVLLSLATDMLQNVCREMGYRLEDTRVIRGSHVEHLQDTLKSQKNWYRHAYANKEIWNQSEYAAAVGNAYIRQQVSGTVVRSVTASTMAGYQDLSEFERGVIVGAREMGHSISEVAIKFGFSRTTISRVYREYRESGKTSNLRHRCGRKKIMQERDQRRLTRIIKRDRRATLLQIAADFNAGPSTSVSVRTIQRNIIDMGFRSRRPTRVPLMTARY</sequence>
<feature type="domain" description="Transposase Tc1-like" evidence="2">
    <location>
        <begin position="186"/>
        <end position="244"/>
    </location>
</feature>
<comment type="caution">
    <text evidence="4">The sequence shown here is derived from an EMBL/GenBank/DDBJ whole genome shotgun (WGS) entry which is preliminary data.</text>
</comment>
<dbReference type="Gene3D" id="1.10.10.10">
    <property type="entry name" value="Winged helix-like DNA-binding domain superfamily/Winged helix DNA-binding domain"/>
    <property type="match status" value="1"/>
</dbReference>
<dbReference type="Pfam" id="PF13518">
    <property type="entry name" value="HTH_28"/>
    <property type="match status" value="1"/>
</dbReference>
<reference evidence="4 5" key="1">
    <citation type="journal article" date="2019" name="Sci. Rep.">
        <title>Orb-weaving spider Araneus ventricosus genome elucidates the spidroin gene catalogue.</title>
        <authorList>
            <person name="Kono N."/>
            <person name="Nakamura H."/>
            <person name="Ohtoshi R."/>
            <person name="Moran D.A.P."/>
            <person name="Shinohara A."/>
            <person name="Yoshida Y."/>
            <person name="Fujiwara M."/>
            <person name="Mori M."/>
            <person name="Tomita M."/>
            <person name="Arakawa K."/>
        </authorList>
    </citation>
    <scope>NUCLEOTIDE SEQUENCE [LARGE SCALE GENOMIC DNA]</scope>
</reference>
<dbReference type="GO" id="GO:0003677">
    <property type="term" value="F:DNA binding"/>
    <property type="evidence" value="ECO:0007669"/>
    <property type="project" value="InterPro"/>
</dbReference>
<dbReference type="GO" id="GO:0006313">
    <property type="term" value="P:DNA transposition"/>
    <property type="evidence" value="ECO:0007669"/>
    <property type="project" value="InterPro"/>
</dbReference>
<dbReference type="Proteomes" id="UP000499080">
    <property type="component" value="Unassembled WGS sequence"/>
</dbReference>
<protein>
    <submittedName>
        <fullName evidence="4">Uncharacterized protein</fullName>
    </submittedName>
</protein>
<name>A0A4Y1ZVH8_ARAVE</name>
<dbReference type="EMBL" id="BGPR01077931">
    <property type="protein sequence ID" value="GBL68018.1"/>
    <property type="molecule type" value="Genomic_DNA"/>
</dbReference>
<comment type="subcellular location">
    <subcellularLocation>
        <location evidence="1">Nucleus</location>
    </subcellularLocation>
</comment>
<evidence type="ECO:0000259" key="2">
    <source>
        <dbReference type="Pfam" id="PF01498"/>
    </source>
</evidence>
<dbReference type="GO" id="GO:0005634">
    <property type="term" value="C:nucleus"/>
    <property type="evidence" value="ECO:0007669"/>
    <property type="project" value="UniProtKB-SubCell"/>
</dbReference>
<dbReference type="InterPro" id="IPR002492">
    <property type="entry name" value="Transposase_Tc1-like"/>
</dbReference>
<gene>
    <name evidence="4" type="ORF">AVEN_171274_1</name>
</gene>
<evidence type="ECO:0000256" key="1">
    <source>
        <dbReference type="ARBA" id="ARBA00004123"/>
    </source>
</evidence>